<proteinExistence type="inferred from homology"/>
<keyword evidence="7" id="KW-1185">Reference proteome</keyword>
<gene>
    <name evidence="6" type="ORF">N7463_001624</name>
</gene>
<dbReference type="GO" id="GO:0004553">
    <property type="term" value="F:hydrolase activity, hydrolyzing O-glycosyl compounds"/>
    <property type="evidence" value="ECO:0007669"/>
    <property type="project" value="InterPro"/>
</dbReference>
<dbReference type="PANTHER" id="PTHR31263:SF0">
    <property type="entry name" value="CELLULASE FAMILY PROTEIN (AFU_ORTHOLOGUE AFUA_5G14560)"/>
    <property type="match status" value="1"/>
</dbReference>
<comment type="caution">
    <text evidence="6">The sequence shown here is derived from an EMBL/GenBank/DDBJ whole genome shotgun (WGS) entry which is preliminary data.</text>
</comment>
<reference evidence="6" key="2">
    <citation type="journal article" date="2023" name="IMA Fungus">
        <title>Comparative genomic study of the Penicillium genus elucidates a diverse pangenome and 15 lateral gene transfer events.</title>
        <authorList>
            <person name="Petersen C."/>
            <person name="Sorensen T."/>
            <person name="Nielsen M.R."/>
            <person name="Sondergaard T.E."/>
            <person name="Sorensen J.L."/>
            <person name="Fitzpatrick D.A."/>
            <person name="Frisvad J.C."/>
            <person name="Nielsen K.L."/>
        </authorList>
    </citation>
    <scope>NUCLEOTIDE SEQUENCE</scope>
    <source>
        <strain evidence="6">IBT 29495</strain>
    </source>
</reference>
<dbReference type="OrthoDB" id="442731at2759"/>
<accession>A0A9X0C7M8</accession>
<reference evidence="6" key="1">
    <citation type="submission" date="2022-12" db="EMBL/GenBank/DDBJ databases">
        <authorList>
            <person name="Petersen C."/>
        </authorList>
    </citation>
    <scope>NUCLEOTIDE SEQUENCE</scope>
    <source>
        <strain evidence="6">IBT 29495</strain>
    </source>
</reference>
<evidence type="ECO:0000313" key="6">
    <source>
        <dbReference type="EMBL" id="KAJ5512072.1"/>
    </source>
</evidence>
<organism evidence="6 7">
    <name type="scientific">Penicillium fimorum</name>
    <dbReference type="NCBI Taxonomy" id="1882269"/>
    <lineage>
        <taxon>Eukaryota</taxon>
        <taxon>Fungi</taxon>
        <taxon>Dikarya</taxon>
        <taxon>Ascomycota</taxon>
        <taxon>Pezizomycotina</taxon>
        <taxon>Eurotiomycetes</taxon>
        <taxon>Eurotiomycetidae</taxon>
        <taxon>Eurotiales</taxon>
        <taxon>Aspergillaceae</taxon>
        <taxon>Penicillium</taxon>
    </lineage>
</organism>
<dbReference type="Gene3D" id="3.20.20.80">
    <property type="entry name" value="Glycosidases"/>
    <property type="match status" value="1"/>
</dbReference>
<sequence>MAFLNGITHHGRHIRDADGESLKLASINWYGASNINFIPSGLDVRHRDEIAQLIRRLGFNSVRLPYADEIVDPDPVVNSSLIAANPDLFLTATNGKPRSLDVYHAEVESMTAAGLLVIVNNHIRQATRCCGINPCDIIWYNDWLAGGRFCRIRQSEDKWIRNWETVMNPLAKNPLVLGADLRNEPRGLWGTLNWDDWATAAEKVSERLFAINPYWLMIVEEISSANDLSGVQSRPIKLSRPAQVVYSVHMYKWSGRGQLYPFSKGSYSEFAAAMNKNWAYLLFDDIALVWVGGLGAAGELSVDEQNYWSHLVRFLEVADADWGYWALNARKADGEWVSYGLVGDSWDWESVRWDSRLADLRRLGHGFN</sequence>
<evidence type="ECO:0000313" key="7">
    <source>
        <dbReference type="Proteomes" id="UP001149954"/>
    </source>
</evidence>
<name>A0A9X0C7M8_9EURO</name>
<dbReference type="InterPro" id="IPR001547">
    <property type="entry name" value="Glyco_hydro_5"/>
</dbReference>
<dbReference type="InterPro" id="IPR017853">
    <property type="entry name" value="GH"/>
</dbReference>
<dbReference type="Proteomes" id="UP001149954">
    <property type="component" value="Unassembled WGS sequence"/>
</dbReference>
<protein>
    <recommendedName>
        <fullName evidence="5">Glycoside hydrolase family 5 domain-containing protein</fullName>
    </recommendedName>
</protein>
<dbReference type="EMBL" id="JAPWDS010000002">
    <property type="protein sequence ID" value="KAJ5512072.1"/>
    <property type="molecule type" value="Genomic_DNA"/>
</dbReference>
<dbReference type="PANTHER" id="PTHR31263">
    <property type="entry name" value="CELLULASE FAMILY PROTEIN (AFU_ORTHOLOGUE AFUA_5G14560)"/>
    <property type="match status" value="1"/>
</dbReference>
<evidence type="ECO:0000259" key="5">
    <source>
        <dbReference type="Pfam" id="PF00150"/>
    </source>
</evidence>
<keyword evidence="3 4" id="KW-0326">Glycosidase</keyword>
<evidence type="ECO:0000256" key="1">
    <source>
        <dbReference type="ARBA" id="ARBA00005641"/>
    </source>
</evidence>
<comment type="similarity">
    <text evidence="1 4">Belongs to the glycosyl hydrolase 5 (cellulase A) family.</text>
</comment>
<evidence type="ECO:0000256" key="4">
    <source>
        <dbReference type="RuleBase" id="RU361153"/>
    </source>
</evidence>
<evidence type="ECO:0000256" key="2">
    <source>
        <dbReference type="ARBA" id="ARBA00022801"/>
    </source>
</evidence>
<dbReference type="AlphaFoldDB" id="A0A9X0C7M8"/>
<keyword evidence="2 4" id="KW-0378">Hydrolase</keyword>
<feature type="domain" description="Glycoside hydrolase family 5" evidence="5">
    <location>
        <begin position="44"/>
        <end position="329"/>
    </location>
</feature>
<dbReference type="Pfam" id="PF00150">
    <property type="entry name" value="Cellulase"/>
    <property type="match status" value="1"/>
</dbReference>
<evidence type="ECO:0000256" key="3">
    <source>
        <dbReference type="ARBA" id="ARBA00023295"/>
    </source>
</evidence>
<dbReference type="SUPFAM" id="SSF51445">
    <property type="entry name" value="(Trans)glycosidases"/>
    <property type="match status" value="1"/>
</dbReference>
<dbReference type="GO" id="GO:0000272">
    <property type="term" value="P:polysaccharide catabolic process"/>
    <property type="evidence" value="ECO:0007669"/>
    <property type="project" value="InterPro"/>
</dbReference>